<keyword evidence="2" id="KW-0472">Membrane</keyword>
<feature type="transmembrane region" description="Helical" evidence="2">
    <location>
        <begin position="277"/>
        <end position="303"/>
    </location>
</feature>
<sequence length="490" mass="53540">MALLNVTYPRPDTTHYLNSEIGKMFTLDVSIYTNPFNISGDGFDQALTDCQETDGRVVTNRGTVAITCGTVFGPPRKRDGIPAWLFNNRDQLMAPIYTCASTTRAILKRANFTYNGTGQLADLSITRIEDKIYDPDEAKPVWGVEITGLAASEANPIWGFIRPSDQNRTDIISLRNDSLRLPGFQAHIMNGHSHLQNLPGVDFHIAAMKMAYDIGLLLSRNAEGAAKILNLVWTDSAANAVIGTNGWHHQRAGEDSSGDKYGGILVRKFNHTIRYRWLYGIAAFLLLFLTFLVTVATLLFFVLGRGTPSSVRWYLNATSMGRVYGQFMCPDAAMVQLLTAEWVRQVGVTKVSVGGVAGFSKASSLLTARLSLCGPDGAQTGPANKDLTVEMLDLGAPRQCDQQGRGRSGHCTEPLITSHFFPSKQSFYYNQQRLTCSTLASSSLVGLRVFSFGELALLSQNESGSESETTKSRSSLSSLSSDETTVLDAE</sequence>
<organism evidence="3 4">
    <name type="scientific">Aspergillus nanangensis</name>
    <dbReference type="NCBI Taxonomy" id="2582783"/>
    <lineage>
        <taxon>Eukaryota</taxon>
        <taxon>Fungi</taxon>
        <taxon>Dikarya</taxon>
        <taxon>Ascomycota</taxon>
        <taxon>Pezizomycotina</taxon>
        <taxon>Eurotiomycetes</taxon>
        <taxon>Eurotiomycetidae</taxon>
        <taxon>Eurotiales</taxon>
        <taxon>Aspergillaceae</taxon>
        <taxon>Aspergillus</taxon>
        <taxon>Aspergillus subgen. Circumdati</taxon>
    </lineage>
</organism>
<keyword evidence="4" id="KW-1185">Reference proteome</keyword>
<keyword evidence="2" id="KW-1133">Transmembrane helix</keyword>
<feature type="region of interest" description="Disordered" evidence="1">
    <location>
        <begin position="461"/>
        <end position="490"/>
    </location>
</feature>
<gene>
    <name evidence="3" type="ORF">FE257_004282</name>
</gene>
<comment type="caution">
    <text evidence="3">The sequence shown here is derived from an EMBL/GenBank/DDBJ whole genome shotgun (WGS) entry which is preliminary data.</text>
</comment>
<feature type="compositionally biased region" description="Low complexity" evidence="1">
    <location>
        <begin position="462"/>
        <end position="484"/>
    </location>
</feature>
<accession>A0AAD4CRW1</accession>
<evidence type="ECO:0000313" key="4">
    <source>
        <dbReference type="Proteomes" id="UP001194746"/>
    </source>
</evidence>
<dbReference type="EMBL" id="VCAU01000019">
    <property type="protein sequence ID" value="KAF9891426.1"/>
    <property type="molecule type" value="Genomic_DNA"/>
</dbReference>
<evidence type="ECO:0000256" key="2">
    <source>
        <dbReference type="SAM" id="Phobius"/>
    </source>
</evidence>
<dbReference type="Proteomes" id="UP001194746">
    <property type="component" value="Unassembled WGS sequence"/>
</dbReference>
<evidence type="ECO:0000313" key="3">
    <source>
        <dbReference type="EMBL" id="KAF9891426.1"/>
    </source>
</evidence>
<reference evidence="3" key="2">
    <citation type="submission" date="2020-02" db="EMBL/GenBank/DDBJ databases">
        <authorList>
            <person name="Gilchrist C.L.M."/>
            <person name="Chooi Y.-H."/>
        </authorList>
    </citation>
    <scope>NUCLEOTIDE SEQUENCE</scope>
    <source>
        <strain evidence="3">MST-FP2251</strain>
    </source>
</reference>
<protein>
    <submittedName>
        <fullName evidence="3">Uncharacterized protein</fullName>
    </submittedName>
</protein>
<evidence type="ECO:0000256" key="1">
    <source>
        <dbReference type="SAM" id="MobiDB-lite"/>
    </source>
</evidence>
<name>A0AAD4CRW1_ASPNN</name>
<reference evidence="3" key="1">
    <citation type="journal article" date="2019" name="Beilstein J. Org. Chem.">
        <title>Nanangenines: drimane sesquiterpenoids as the dominant metabolite cohort of a novel Australian fungus, Aspergillus nanangensis.</title>
        <authorList>
            <person name="Lacey H.J."/>
            <person name="Gilchrist C.L.M."/>
            <person name="Crombie A."/>
            <person name="Kalaitzis J.A."/>
            <person name="Vuong D."/>
            <person name="Rutledge P.J."/>
            <person name="Turner P."/>
            <person name="Pitt J.I."/>
            <person name="Lacey E."/>
            <person name="Chooi Y.H."/>
            <person name="Piggott A.M."/>
        </authorList>
    </citation>
    <scope>NUCLEOTIDE SEQUENCE</scope>
    <source>
        <strain evidence="3">MST-FP2251</strain>
    </source>
</reference>
<dbReference type="AlphaFoldDB" id="A0AAD4CRW1"/>
<keyword evidence="2" id="KW-0812">Transmembrane</keyword>
<proteinExistence type="predicted"/>